<dbReference type="InterPro" id="IPR029044">
    <property type="entry name" value="Nucleotide-diphossugar_trans"/>
</dbReference>
<dbReference type="PANTHER" id="PTHR22572">
    <property type="entry name" value="SUGAR-1-PHOSPHATE GUANYL TRANSFERASE"/>
    <property type="match status" value="1"/>
</dbReference>
<evidence type="ECO:0000313" key="2">
    <source>
        <dbReference type="EMBL" id="KGA19944.1"/>
    </source>
</evidence>
<reference evidence="2" key="1">
    <citation type="submission" date="2014-05" db="EMBL/GenBank/DDBJ databases">
        <title>Key roles for freshwater Actinobacteria revealed by deep metagenomic sequencing.</title>
        <authorList>
            <person name="Ghai R."/>
            <person name="Mizuno C.M."/>
            <person name="Picazo A."/>
            <person name="Camacho A."/>
            <person name="Rodriguez-Valera F."/>
        </authorList>
    </citation>
    <scope>NUCLEOTIDE SEQUENCE</scope>
</reference>
<dbReference type="InterPro" id="IPR005835">
    <property type="entry name" value="NTP_transferase_dom"/>
</dbReference>
<gene>
    <name evidence="2" type="ORF">GM50_3700</name>
</gene>
<comment type="caution">
    <text evidence="2">The sequence shown here is derived from an EMBL/GenBank/DDBJ whole genome shotgun (WGS) entry which is preliminary data.</text>
</comment>
<organism evidence="2">
    <name type="scientific">freshwater metagenome</name>
    <dbReference type="NCBI Taxonomy" id="449393"/>
    <lineage>
        <taxon>unclassified sequences</taxon>
        <taxon>metagenomes</taxon>
        <taxon>ecological metagenomes</taxon>
    </lineage>
</organism>
<dbReference type="Pfam" id="PF00483">
    <property type="entry name" value="NTP_transferase"/>
    <property type="match status" value="1"/>
</dbReference>
<name>A0A094QCS5_9ZZZZ</name>
<accession>A0A094QCS5</accession>
<proteinExistence type="predicted"/>
<sequence>MAVGILLVGGFGTRLAPLTSRTPKPMLPIANLPVTEHQLLLAKAAGITKVVLATAYLAETFTPYFGDGSKWGIELKYALENEPLGTGGAIRNAAELLFPEISANEPIVIFNGDVLTRHDLAAQIQLHVERNAAVTLHLVSVADARPYGCVPFDETGRVTEFLEKMENPITNTINAGCYIFSPRIARDIELGKVVSVEREVFPELLRRGELIQAYLDDSYWLDMGTPKALLQGSRDFVGAKDFIVGQNSKISESAKITGSTAIGSNVNIGDHVVISGSIIRDGAVIGAGSELTNVFVETGAVVAEKTSATVAYCADGAVTALNI</sequence>
<dbReference type="Gene3D" id="3.90.550.10">
    <property type="entry name" value="Spore Coat Polysaccharide Biosynthesis Protein SpsA, Chain A"/>
    <property type="match status" value="1"/>
</dbReference>
<dbReference type="AlphaFoldDB" id="A0A094QCS5"/>
<dbReference type="CDD" id="cd04181">
    <property type="entry name" value="NTP_transferase"/>
    <property type="match status" value="1"/>
</dbReference>
<feature type="domain" description="Nucleotidyl transferase" evidence="1">
    <location>
        <begin position="4"/>
        <end position="235"/>
    </location>
</feature>
<dbReference type="Gene3D" id="2.160.10.10">
    <property type="entry name" value="Hexapeptide repeat proteins"/>
    <property type="match status" value="1"/>
</dbReference>
<evidence type="ECO:0000259" key="1">
    <source>
        <dbReference type="Pfam" id="PF00483"/>
    </source>
</evidence>
<dbReference type="InterPro" id="IPR050486">
    <property type="entry name" value="Mannose-1P_guanyltransferase"/>
</dbReference>
<protein>
    <recommendedName>
        <fullName evidence="1">Nucleotidyl transferase domain-containing protein</fullName>
    </recommendedName>
</protein>
<dbReference type="SUPFAM" id="SSF53448">
    <property type="entry name" value="Nucleotide-diphospho-sugar transferases"/>
    <property type="match status" value="1"/>
</dbReference>
<dbReference type="EMBL" id="JNSK01000007">
    <property type="protein sequence ID" value="KGA19944.1"/>
    <property type="molecule type" value="Genomic_DNA"/>
</dbReference>